<dbReference type="EMBL" id="AMZH03021198">
    <property type="protein sequence ID" value="RRT38454.1"/>
    <property type="molecule type" value="Genomic_DNA"/>
</dbReference>
<sequence>MMMNGSPVFMQLDDWVLCRLYNKKNTWEKMQQQQEETSFGLTMDSLDDTRSDSFRTQESEVENDDVLPDLDDLGYPSQASTGGQALSTSRAVGLQMVEKTENEDNEWFMDLKLDDLQSSFMGFGSTPSMDATNQDYSFQSFAPPMHRPSCTNMLPF</sequence>
<feature type="compositionally biased region" description="Basic and acidic residues" evidence="1">
    <location>
        <begin position="47"/>
        <end position="58"/>
    </location>
</feature>
<dbReference type="AlphaFoldDB" id="A0A426XG58"/>
<evidence type="ECO:0000313" key="3">
    <source>
        <dbReference type="Proteomes" id="UP000287651"/>
    </source>
</evidence>
<evidence type="ECO:0000313" key="2">
    <source>
        <dbReference type="EMBL" id="RRT38454.1"/>
    </source>
</evidence>
<evidence type="ECO:0000256" key="1">
    <source>
        <dbReference type="SAM" id="MobiDB-lite"/>
    </source>
</evidence>
<accession>A0A426XG58</accession>
<reference evidence="2 3" key="1">
    <citation type="journal article" date="2014" name="Agronomy (Basel)">
        <title>A Draft Genome Sequence for Ensete ventricosum, the Drought-Tolerant Tree Against Hunger.</title>
        <authorList>
            <person name="Harrison J."/>
            <person name="Moore K.A."/>
            <person name="Paszkiewicz K."/>
            <person name="Jones T."/>
            <person name="Grant M."/>
            <person name="Ambacheew D."/>
            <person name="Muzemil S."/>
            <person name="Studholme D.J."/>
        </authorList>
    </citation>
    <scope>NUCLEOTIDE SEQUENCE [LARGE SCALE GENOMIC DNA]</scope>
</reference>
<evidence type="ECO:0008006" key="4">
    <source>
        <dbReference type="Google" id="ProtNLM"/>
    </source>
</evidence>
<proteinExistence type="predicted"/>
<feature type="region of interest" description="Disordered" evidence="1">
    <location>
        <begin position="32"/>
        <end position="89"/>
    </location>
</feature>
<feature type="compositionally biased region" description="Acidic residues" evidence="1">
    <location>
        <begin position="59"/>
        <end position="72"/>
    </location>
</feature>
<gene>
    <name evidence="2" type="ORF">B296_00044234</name>
</gene>
<organism evidence="2 3">
    <name type="scientific">Ensete ventricosum</name>
    <name type="common">Abyssinian banana</name>
    <name type="synonym">Musa ensete</name>
    <dbReference type="NCBI Taxonomy" id="4639"/>
    <lineage>
        <taxon>Eukaryota</taxon>
        <taxon>Viridiplantae</taxon>
        <taxon>Streptophyta</taxon>
        <taxon>Embryophyta</taxon>
        <taxon>Tracheophyta</taxon>
        <taxon>Spermatophyta</taxon>
        <taxon>Magnoliopsida</taxon>
        <taxon>Liliopsida</taxon>
        <taxon>Zingiberales</taxon>
        <taxon>Musaceae</taxon>
        <taxon>Ensete</taxon>
    </lineage>
</organism>
<protein>
    <recommendedName>
        <fullName evidence="4">NAC domain-containing protein</fullName>
    </recommendedName>
</protein>
<comment type="caution">
    <text evidence="2">The sequence shown here is derived from an EMBL/GenBank/DDBJ whole genome shotgun (WGS) entry which is preliminary data.</text>
</comment>
<name>A0A426XG58_ENSVE</name>
<feature type="compositionally biased region" description="Polar residues" evidence="1">
    <location>
        <begin position="77"/>
        <end position="89"/>
    </location>
</feature>
<dbReference type="Proteomes" id="UP000287651">
    <property type="component" value="Unassembled WGS sequence"/>
</dbReference>